<dbReference type="Pfam" id="PF07331">
    <property type="entry name" value="TctB"/>
    <property type="match status" value="1"/>
</dbReference>
<organism evidence="3 4">
    <name type="scientific">Parasulfitobacter algicola</name>
    <dbReference type="NCBI Taxonomy" id="2614809"/>
    <lineage>
        <taxon>Bacteria</taxon>
        <taxon>Pseudomonadati</taxon>
        <taxon>Pseudomonadota</taxon>
        <taxon>Alphaproteobacteria</taxon>
        <taxon>Rhodobacterales</taxon>
        <taxon>Roseobacteraceae</taxon>
        <taxon>Parasulfitobacter</taxon>
    </lineage>
</organism>
<feature type="transmembrane region" description="Helical" evidence="1">
    <location>
        <begin position="38"/>
        <end position="61"/>
    </location>
</feature>
<keyword evidence="1" id="KW-0812">Transmembrane</keyword>
<comment type="caution">
    <text evidence="3">The sequence shown here is derived from an EMBL/GenBank/DDBJ whole genome shotgun (WGS) entry which is preliminary data.</text>
</comment>
<name>A0ABX2IYT6_9RHOB</name>
<dbReference type="InterPro" id="IPR009936">
    <property type="entry name" value="DUF1468"/>
</dbReference>
<keyword evidence="1" id="KW-1133">Transmembrane helix</keyword>
<reference evidence="3 4" key="1">
    <citation type="submission" date="2020-06" db="EMBL/GenBank/DDBJ databases">
        <title>Sulfitobacter algicola sp. nov., isolated from green algae.</title>
        <authorList>
            <person name="Wang C."/>
        </authorList>
    </citation>
    <scope>NUCLEOTIDE SEQUENCE [LARGE SCALE GENOMIC DNA]</scope>
    <source>
        <strain evidence="3 4">1151</strain>
    </source>
</reference>
<evidence type="ECO:0000259" key="2">
    <source>
        <dbReference type="Pfam" id="PF07331"/>
    </source>
</evidence>
<feature type="domain" description="DUF1468" evidence="2">
    <location>
        <begin position="13"/>
        <end position="142"/>
    </location>
</feature>
<feature type="transmembrane region" description="Helical" evidence="1">
    <location>
        <begin position="73"/>
        <end position="91"/>
    </location>
</feature>
<protein>
    <submittedName>
        <fullName evidence="3">Tripartite tricarboxylate transporter TctB family protein</fullName>
    </submittedName>
</protein>
<proteinExistence type="predicted"/>
<feature type="transmembrane region" description="Helical" evidence="1">
    <location>
        <begin position="12"/>
        <end position="32"/>
    </location>
</feature>
<evidence type="ECO:0000313" key="3">
    <source>
        <dbReference type="EMBL" id="NSX55708.1"/>
    </source>
</evidence>
<dbReference type="EMBL" id="JABUFE010000007">
    <property type="protein sequence ID" value="NSX55708.1"/>
    <property type="molecule type" value="Genomic_DNA"/>
</dbReference>
<dbReference type="Proteomes" id="UP000777935">
    <property type="component" value="Unassembled WGS sequence"/>
</dbReference>
<gene>
    <name evidence="3" type="ORF">HRQ87_12930</name>
</gene>
<evidence type="ECO:0000256" key="1">
    <source>
        <dbReference type="SAM" id="Phobius"/>
    </source>
</evidence>
<evidence type="ECO:0000313" key="4">
    <source>
        <dbReference type="Proteomes" id="UP000777935"/>
    </source>
</evidence>
<sequence>MSASSTPASWTVAVALILLGIGATFTSMTIALDQYGRWGARIFPLAGSLSLIALGLTELWNTKGKPTSSLSREHLPAIAALLLLSLAYVWVMAKFGYLISTGLAAPLALWIFGVRSKTGLAAAAVLCPAVYHMIFFKLLGVFPPLGRWFDLLDVLGGY</sequence>
<feature type="transmembrane region" description="Helical" evidence="1">
    <location>
        <begin position="120"/>
        <end position="142"/>
    </location>
</feature>
<keyword evidence="1" id="KW-0472">Membrane</keyword>
<accession>A0ABX2IYT6</accession>
<keyword evidence="4" id="KW-1185">Reference proteome</keyword>